<keyword evidence="3 4" id="KW-0732">Signal</keyword>
<comment type="caution">
    <text evidence="5">The sequence shown here is derived from an EMBL/GenBank/DDBJ whole genome shotgun (WGS) entry which is preliminary data.</text>
</comment>
<dbReference type="GO" id="GO:0015768">
    <property type="term" value="P:maltose transport"/>
    <property type="evidence" value="ECO:0007669"/>
    <property type="project" value="TreeGrafter"/>
</dbReference>
<dbReference type="GO" id="GO:1901982">
    <property type="term" value="F:maltose binding"/>
    <property type="evidence" value="ECO:0007669"/>
    <property type="project" value="TreeGrafter"/>
</dbReference>
<name>A0A418MXC3_9ACTN</name>
<evidence type="ECO:0000313" key="6">
    <source>
        <dbReference type="Proteomes" id="UP000283832"/>
    </source>
</evidence>
<comment type="similarity">
    <text evidence="1">Belongs to the bacterial solute-binding protein 1 family.</text>
</comment>
<sequence>MRRTARGIAVLASAALALSVAACGGEDKAPEGQPAVDPASLTAELTWWDTSDPQNEGPAFKELIAKFNQTYPNVKINYQSVPFGEAQNKFKTAAQAKTGAPDILRAEVAWVPEFASLGYLYALDGSELLADAADFLETPLASNTYDGKTYGVPQVTDSLALMYNKELLSKAGIGEAPKTWAELKTAAQTVKEKTDAEGVYLNPAGYFLLPFMYGEGGDLVDTGSQKIVVNSEQNAAGLKIAKDLIDSGAAAKPSANDSYGTMMTLFKEQKVAMIINGPWEVNNVSSAPDFGGLENLGIAPVPAGSARAGGPVGGHNYVIWSGMPQEKVDAAVAFVKFMSSAESQAFLSDKLGLLPTRTSAYQVDSVKNNAVVAAFQAVNEAAVGRPWIPEAGQFFGPLDQMATEVMVQNRDPKASLDAVAKKYKAEVVPGYGL</sequence>
<protein>
    <submittedName>
        <fullName evidence="5">Extracellular solute-binding protein</fullName>
    </submittedName>
</protein>
<evidence type="ECO:0000256" key="1">
    <source>
        <dbReference type="ARBA" id="ARBA00008520"/>
    </source>
</evidence>
<dbReference type="OrthoDB" id="9766758at2"/>
<dbReference type="AlphaFoldDB" id="A0A418MXC3"/>
<dbReference type="PROSITE" id="PS51257">
    <property type="entry name" value="PROKAR_LIPOPROTEIN"/>
    <property type="match status" value="1"/>
</dbReference>
<dbReference type="GO" id="GO:0055052">
    <property type="term" value="C:ATP-binding cassette (ABC) transporter complex, substrate-binding subunit-containing"/>
    <property type="evidence" value="ECO:0007669"/>
    <property type="project" value="TreeGrafter"/>
</dbReference>
<dbReference type="PANTHER" id="PTHR30061">
    <property type="entry name" value="MALTOSE-BINDING PERIPLASMIC PROTEIN"/>
    <property type="match status" value="1"/>
</dbReference>
<feature type="chain" id="PRO_5039717146" evidence="4">
    <location>
        <begin position="23"/>
        <end position="433"/>
    </location>
</feature>
<evidence type="ECO:0000313" key="5">
    <source>
        <dbReference type="EMBL" id="RIV39404.1"/>
    </source>
</evidence>
<reference evidence="5 6" key="1">
    <citation type="submission" date="2018-08" db="EMBL/GenBank/DDBJ databases">
        <title>Jishengella sp. nov., isolated from a root of Azadirachta indica A. Juss. var. siamensis Valenton.</title>
        <authorList>
            <person name="Kuncharoen N."/>
            <person name="Tanasupawat S."/>
            <person name="Kudo T."/>
            <person name="Ohkuma M."/>
        </authorList>
    </citation>
    <scope>NUCLEOTIDE SEQUENCE [LARGE SCALE GENOMIC DNA]</scope>
    <source>
        <strain evidence="5 6">AZ1-13</strain>
    </source>
</reference>
<dbReference type="SUPFAM" id="SSF53850">
    <property type="entry name" value="Periplasmic binding protein-like II"/>
    <property type="match status" value="1"/>
</dbReference>
<dbReference type="GO" id="GO:0042956">
    <property type="term" value="P:maltodextrin transmembrane transport"/>
    <property type="evidence" value="ECO:0007669"/>
    <property type="project" value="TreeGrafter"/>
</dbReference>
<organism evidence="5 6">
    <name type="scientific">Micromonospora radicis</name>
    <dbReference type="NCBI Taxonomy" id="1894971"/>
    <lineage>
        <taxon>Bacteria</taxon>
        <taxon>Bacillati</taxon>
        <taxon>Actinomycetota</taxon>
        <taxon>Actinomycetes</taxon>
        <taxon>Micromonosporales</taxon>
        <taxon>Micromonosporaceae</taxon>
        <taxon>Micromonospora</taxon>
    </lineage>
</organism>
<evidence type="ECO:0000256" key="3">
    <source>
        <dbReference type="ARBA" id="ARBA00022729"/>
    </source>
</evidence>
<gene>
    <name evidence="5" type="ORF">D2L64_08770</name>
</gene>
<dbReference type="RefSeq" id="WP_119574217.1">
    <property type="nucleotide sequence ID" value="NZ_QXEC01000006.1"/>
</dbReference>
<dbReference type="InterPro" id="IPR006059">
    <property type="entry name" value="SBP"/>
</dbReference>
<dbReference type="Pfam" id="PF01547">
    <property type="entry name" value="SBP_bac_1"/>
    <property type="match status" value="1"/>
</dbReference>
<keyword evidence="6" id="KW-1185">Reference proteome</keyword>
<dbReference type="Gene3D" id="3.40.190.10">
    <property type="entry name" value="Periplasmic binding protein-like II"/>
    <property type="match status" value="2"/>
</dbReference>
<feature type="signal peptide" evidence="4">
    <location>
        <begin position="1"/>
        <end position="22"/>
    </location>
</feature>
<proteinExistence type="inferred from homology"/>
<dbReference type="Proteomes" id="UP000283832">
    <property type="component" value="Unassembled WGS sequence"/>
</dbReference>
<keyword evidence="2" id="KW-0813">Transport</keyword>
<dbReference type="PANTHER" id="PTHR30061:SF50">
    <property type="entry name" value="MALTOSE_MALTODEXTRIN-BINDING PERIPLASMIC PROTEIN"/>
    <property type="match status" value="1"/>
</dbReference>
<evidence type="ECO:0000256" key="2">
    <source>
        <dbReference type="ARBA" id="ARBA00022448"/>
    </source>
</evidence>
<evidence type="ECO:0000256" key="4">
    <source>
        <dbReference type="SAM" id="SignalP"/>
    </source>
</evidence>
<dbReference type="EMBL" id="QXEC01000006">
    <property type="protein sequence ID" value="RIV39404.1"/>
    <property type="molecule type" value="Genomic_DNA"/>
</dbReference>
<accession>A0A418MXC3</accession>